<dbReference type="SUPFAM" id="SSF55785">
    <property type="entry name" value="PYP-like sensor domain (PAS domain)"/>
    <property type="match status" value="3"/>
</dbReference>
<feature type="domain" description="Histidine kinase" evidence="8">
    <location>
        <begin position="384"/>
        <end position="574"/>
    </location>
</feature>
<keyword evidence="3" id="KW-0597">Phosphoprotein</keyword>
<dbReference type="Proteomes" id="UP000317593">
    <property type="component" value="Unassembled WGS sequence"/>
</dbReference>
<dbReference type="SMART" id="SM00091">
    <property type="entry name" value="PAS"/>
    <property type="match status" value="3"/>
</dbReference>
<dbReference type="PROSITE" id="PS50109">
    <property type="entry name" value="HIS_KIN"/>
    <property type="match status" value="1"/>
</dbReference>
<dbReference type="AlphaFoldDB" id="A0A521DM33"/>
<dbReference type="InterPro" id="IPR011495">
    <property type="entry name" value="Sig_transdc_His_kin_sub2_dim/P"/>
</dbReference>
<evidence type="ECO:0000256" key="1">
    <source>
        <dbReference type="ARBA" id="ARBA00000085"/>
    </source>
</evidence>
<feature type="domain" description="PAS" evidence="9">
    <location>
        <begin position="126"/>
        <end position="196"/>
    </location>
</feature>
<dbReference type="InterPro" id="IPR003594">
    <property type="entry name" value="HATPase_dom"/>
</dbReference>
<dbReference type="SUPFAM" id="SSF55874">
    <property type="entry name" value="ATPase domain of HSP90 chaperone/DNA topoisomerase II/histidine kinase"/>
    <property type="match status" value="1"/>
</dbReference>
<dbReference type="Pfam" id="PF13426">
    <property type="entry name" value="PAS_9"/>
    <property type="match status" value="1"/>
</dbReference>
<evidence type="ECO:0000256" key="3">
    <source>
        <dbReference type="ARBA" id="ARBA00022553"/>
    </source>
</evidence>
<gene>
    <name evidence="10" type="ORF">SAMN06265218_11136</name>
</gene>
<dbReference type="OrthoDB" id="9816309at2"/>
<keyword evidence="7" id="KW-0067">ATP-binding</keyword>
<dbReference type="InterPro" id="IPR000014">
    <property type="entry name" value="PAS"/>
</dbReference>
<dbReference type="GO" id="GO:0005524">
    <property type="term" value="F:ATP binding"/>
    <property type="evidence" value="ECO:0007669"/>
    <property type="project" value="UniProtKB-KW"/>
</dbReference>
<dbReference type="PROSITE" id="PS50112">
    <property type="entry name" value="PAS"/>
    <property type="match status" value="3"/>
</dbReference>
<evidence type="ECO:0000256" key="6">
    <source>
        <dbReference type="ARBA" id="ARBA00022777"/>
    </source>
</evidence>
<dbReference type="InterPro" id="IPR005467">
    <property type="entry name" value="His_kinase_dom"/>
</dbReference>
<keyword evidence="6" id="KW-0418">Kinase</keyword>
<feature type="domain" description="PAS" evidence="9">
    <location>
        <begin position="249"/>
        <end position="331"/>
    </location>
</feature>
<dbReference type="NCBIfam" id="TIGR00229">
    <property type="entry name" value="sensory_box"/>
    <property type="match status" value="3"/>
</dbReference>
<dbReference type="SMART" id="SM00387">
    <property type="entry name" value="HATPase_c"/>
    <property type="match status" value="1"/>
</dbReference>
<dbReference type="GO" id="GO:0004673">
    <property type="term" value="F:protein histidine kinase activity"/>
    <property type="evidence" value="ECO:0007669"/>
    <property type="project" value="UniProtKB-EC"/>
</dbReference>
<evidence type="ECO:0000256" key="4">
    <source>
        <dbReference type="ARBA" id="ARBA00022679"/>
    </source>
</evidence>
<evidence type="ECO:0000256" key="7">
    <source>
        <dbReference type="ARBA" id="ARBA00022840"/>
    </source>
</evidence>
<evidence type="ECO:0000256" key="2">
    <source>
        <dbReference type="ARBA" id="ARBA00012438"/>
    </source>
</evidence>
<dbReference type="RefSeq" id="WP_142714952.1">
    <property type="nucleotide sequence ID" value="NZ_FXTH01000011.1"/>
</dbReference>
<dbReference type="EC" id="2.7.13.3" evidence="2"/>
<accession>A0A521DM33</accession>
<evidence type="ECO:0000259" key="8">
    <source>
        <dbReference type="PROSITE" id="PS50109"/>
    </source>
</evidence>
<keyword evidence="5" id="KW-0547">Nucleotide-binding</keyword>
<dbReference type="CDD" id="cd00130">
    <property type="entry name" value="PAS"/>
    <property type="match status" value="3"/>
</dbReference>
<keyword evidence="4" id="KW-0808">Transferase</keyword>
<dbReference type="InterPro" id="IPR013656">
    <property type="entry name" value="PAS_4"/>
</dbReference>
<organism evidence="10 11">
    <name type="scientific">Fodinibius sediminis</name>
    <dbReference type="NCBI Taxonomy" id="1214077"/>
    <lineage>
        <taxon>Bacteria</taxon>
        <taxon>Pseudomonadati</taxon>
        <taxon>Balneolota</taxon>
        <taxon>Balneolia</taxon>
        <taxon>Balneolales</taxon>
        <taxon>Balneolaceae</taxon>
        <taxon>Fodinibius</taxon>
    </lineage>
</organism>
<dbReference type="EMBL" id="FXTH01000011">
    <property type="protein sequence ID" value="SMO72779.1"/>
    <property type="molecule type" value="Genomic_DNA"/>
</dbReference>
<dbReference type="Gene3D" id="3.30.565.10">
    <property type="entry name" value="Histidine kinase-like ATPase, C-terminal domain"/>
    <property type="match status" value="1"/>
</dbReference>
<evidence type="ECO:0000259" key="9">
    <source>
        <dbReference type="PROSITE" id="PS50112"/>
    </source>
</evidence>
<reference evidence="10 11" key="1">
    <citation type="submission" date="2017-05" db="EMBL/GenBank/DDBJ databases">
        <authorList>
            <person name="Varghese N."/>
            <person name="Submissions S."/>
        </authorList>
    </citation>
    <scope>NUCLEOTIDE SEQUENCE [LARGE SCALE GENOMIC DNA]</scope>
    <source>
        <strain evidence="10 11">DSM 21194</strain>
    </source>
</reference>
<dbReference type="Gene3D" id="3.30.450.20">
    <property type="entry name" value="PAS domain"/>
    <property type="match status" value="3"/>
</dbReference>
<feature type="domain" description="PAS" evidence="9">
    <location>
        <begin position="2"/>
        <end position="73"/>
    </location>
</feature>
<dbReference type="PANTHER" id="PTHR41523">
    <property type="entry name" value="TWO-COMPONENT SYSTEM SENSOR PROTEIN"/>
    <property type="match status" value="1"/>
</dbReference>
<sequence length="587" mass="66854">MPHNNIDLYFEENPNPMWIFERDTLRIIDVNESALSLYGYHREEMLSLRITDLRTKEEIPKLLESVTTEIQSFQDAGVWRHKTKAGDEIYVNILSYPIKVEEKKCELVLAKDITELKKTQEKLDRREKIFEILSENVAGTFFVFDSNGKMLQWNNYVEEITNYTAKEISEMNALDFVDDGEKEKISDAILETLQSGFVEVQGKLKGKFGKETPLLFKASCVEIDNRSCIVGIGIDISNLLKAQKDAQEHLELLQTIIDNSESVMYLKDNQNRLAFVNDAFAELFDINKNEVIGKKDTGLIGPEQAKKVKENDDLVRYNGHAKNFEEVLEIDGETRTFLSTKTVINGIQKYDGFIFGISTDITEKKQTEHELEKTIKEKNTLLSEVHHRVKNNLAIISGLIELEVMDADNEQIIRKLKDSQSRINSIALTHELLYQEQHFSDINYGDNVKKLVAQVTDTLGTEIEIRFDVDPLKLNINQALPCSLIINEIVTNAIKHAYRGIDEPELYVVVKDRDGTINLRIEDNGIGLPEGCDINSPNALGMQLINTLIKQLEADIEVTVEDGSSFEIWFKKQDVKGTGSSILNNIE</sequence>
<dbReference type="Pfam" id="PF02518">
    <property type="entry name" value="HATPase_c"/>
    <property type="match status" value="1"/>
</dbReference>
<keyword evidence="11" id="KW-1185">Reference proteome</keyword>
<dbReference type="InterPro" id="IPR035965">
    <property type="entry name" value="PAS-like_dom_sf"/>
</dbReference>
<dbReference type="InterPro" id="IPR013767">
    <property type="entry name" value="PAS_fold"/>
</dbReference>
<dbReference type="Pfam" id="PF08448">
    <property type="entry name" value="PAS_4"/>
    <property type="match status" value="1"/>
</dbReference>
<dbReference type="InterPro" id="IPR036890">
    <property type="entry name" value="HATPase_C_sf"/>
</dbReference>
<dbReference type="Pfam" id="PF07568">
    <property type="entry name" value="HisKA_2"/>
    <property type="match status" value="1"/>
</dbReference>
<evidence type="ECO:0000313" key="11">
    <source>
        <dbReference type="Proteomes" id="UP000317593"/>
    </source>
</evidence>
<protein>
    <recommendedName>
        <fullName evidence="2">histidine kinase</fullName>
        <ecNumber evidence="2">2.7.13.3</ecNumber>
    </recommendedName>
</protein>
<evidence type="ECO:0000313" key="10">
    <source>
        <dbReference type="EMBL" id="SMO72779.1"/>
    </source>
</evidence>
<dbReference type="Pfam" id="PF00989">
    <property type="entry name" value="PAS"/>
    <property type="match status" value="1"/>
</dbReference>
<dbReference type="PANTHER" id="PTHR41523:SF8">
    <property type="entry name" value="ETHYLENE RESPONSE SENSOR PROTEIN"/>
    <property type="match status" value="1"/>
</dbReference>
<name>A0A521DM33_9BACT</name>
<evidence type="ECO:0000256" key="5">
    <source>
        <dbReference type="ARBA" id="ARBA00022741"/>
    </source>
</evidence>
<proteinExistence type="predicted"/>
<dbReference type="GO" id="GO:0006355">
    <property type="term" value="P:regulation of DNA-templated transcription"/>
    <property type="evidence" value="ECO:0007669"/>
    <property type="project" value="InterPro"/>
</dbReference>
<comment type="catalytic activity">
    <reaction evidence="1">
        <text>ATP + protein L-histidine = ADP + protein N-phospho-L-histidine.</text>
        <dbReference type="EC" id="2.7.13.3"/>
    </reaction>
</comment>